<feature type="transmembrane region" description="Helical" evidence="9">
    <location>
        <begin position="242"/>
        <end position="263"/>
    </location>
</feature>
<dbReference type="InterPro" id="IPR000109">
    <property type="entry name" value="POT_fam"/>
</dbReference>
<evidence type="ECO:0000313" key="10">
    <source>
        <dbReference type="EMBL" id="KAG1303830.1"/>
    </source>
</evidence>
<dbReference type="Proteomes" id="UP000716291">
    <property type="component" value="Unassembled WGS sequence"/>
</dbReference>
<evidence type="ECO:0000256" key="7">
    <source>
        <dbReference type="RuleBase" id="RU003755"/>
    </source>
</evidence>
<feature type="transmembrane region" description="Helical" evidence="9">
    <location>
        <begin position="440"/>
        <end position="460"/>
    </location>
</feature>
<evidence type="ECO:0000256" key="6">
    <source>
        <dbReference type="ARBA" id="ARBA00023136"/>
    </source>
</evidence>
<comment type="subcellular location">
    <subcellularLocation>
        <location evidence="1 7">Membrane</location>
        <topology evidence="1 7">Multi-pass membrane protein</topology>
    </subcellularLocation>
</comment>
<keyword evidence="6 9" id="KW-0472">Membrane</keyword>
<feature type="transmembrane region" description="Helical" evidence="9">
    <location>
        <begin position="159"/>
        <end position="180"/>
    </location>
</feature>
<evidence type="ECO:0000256" key="3">
    <source>
        <dbReference type="ARBA" id="ARBA00022448"/>
    </source>
</evidence>
<dbReference type="EMBL" id="JAANQT010001839">
    <property type="protein sequence ID" value="KAG1303830.1"/>
    <property type="molecule type" value="Genomic_DNA"/>
</dbReference>
<evidence type="ECO:0000313" key="11">
    <source>
        <dbReference type="Proteomes" id="UP000716291"/>
    </source>
</evidence>
<evidence type="ECO:0000256" key="9">
    <source>
        <dbReference type="SAM" id="Phobius"/>
    </source>
</evidence>
<feature type="transmembrane region" description="Helical" evidence="9">
    <location>
        <begin position="326"/>
        <end position="346"/>
    </location>
</feature>
<comment type="similarity">
    <text evidence="2 7">Belongs to the major facilitator superfamily. Proton-dependent oligopeptide transporter (POT/PTR) (TC 2.A.17) family.</text>
</comment>
<protein>
    <submittedName>
        <fullName evidence="10">Uncharacterized protein</fullName>
    </submittedName>
</protein>
<evidence type="ECO:0000256" key="5">
    <source>
        <dbReference type="ARBA" id="ARBA00022989"/>
    </source>
</evidence>
<keyword evidence="4 7" id="KW-0812">Transmembrane</keyword>
<dbReference type="Pfam" id="PF00854">
    <property type="entry name" value="PTR2"/>
    <property type="match status" value="1"/>
</dbReference>
<organism evidence="10 11">
    <name type="scientific">Rhizopus oryzae</name>
    <name type="common">Mucormycosis agent</name>
    <name type="synonym">Rhizopus arrhizus var. delemar</name>
    <dbReference type="NCBI Taxonomy" id="64495"/>
    <lineage>
        <taxon>Eukaryota</taxon>
        <taxon>Fungi</taxon>
        <taxon>Fungi incertae sedis</taxon>
        <taxon>Mucoromycota</taxon>
        <taxon>Mucoromycotina</taxon>
        <taxon>Mucoromycetes</taxon>
        <taxon>Mucorales</taxon>
        <taxon>Mucorineae</taxon>
        <taxon>Rhizopodaceae</taxon>
        <taxon>Rhizopus</taxon>
    </lineage>
</organism>
<name>A0A9P6X2D1_RHIOR</name>
<proteinExistence type="inferred from homology"/>
<keyword evidence="11" id="KW-1185">Reference proteome</keyword>
<evidence type="ECO:0000256" key="8">
    <source>
        <dbReference type="SAM" id="MobiDB-lite"/>
    </source>
</evidence>
<dbReference type="InterPro" id="IPR036259">
    <property type="entry name" value="MFS_trans_sf"/>
</dbReference>
<feature type="transmembrane region" description="Helical" evidence="9">
    <location>
        <begin position="399"/>
        <end position="420"/>
    </location>
</feature>
<dbReference type="PROSITE" id="PS01023">
    <property type="entry name" value="PTR2_2"/>
    <property type="match status" value="1"/>
</dbReference>
<dbReference type="PROSITE" id="PS01022">
    <property type="entry name" value="PTR2_1"/>
    <property type="match status" value="1"/>
</dbReference>
<feature type="region of interest" description="Disordered" evidence="8">
    <location>
        <begin position="1"/>
        <end position="25"/>
    </location>
</feature>
<keyword evidence="3 7" id="KW-0813">Transport</keyword>
<reference evidence="10" key="1">
    <citation type="journal article" date="2020" name="Microb. Genom.">
        <title>Genetic diversity of clinical and environmental Mucorales isolates obtained from an investigation of mucormycosis cases among solid organ transplant recipients.</title>
        <authorList>
            <person name="Nguyen M.H."/>
            <person name="Kaul D."/>
            <person name="Muto C."/>
            <person name="Cheng S.J."/>
            <person name="Richter R.A."/>
            <person name="Bruno V.M."/>
            <person name="Liu G."/>
            <person name="Beyhan S."/>
            <person name="Sundermann A.J."/>
            <person name="Mounaud S."/>
            <person name="Pasculle A.W."/>
            <person name="Nierman W.C."/>
            <person name="Driscoll E."/>
            <person name="Cumbie R."/>
            <person name="Clancy C.J."/>
            <person name="Dupont C.L."/>
        </authorList>
    </citation>
    <scope>NUCLEOTIDE SEQUENCE</scope>
    <source>
        <strain evidence="10">GL11</strain>
    </source>
</reference>
<dbReference type="SUPFAM" id="SSF103473">
    <property type="entry name" value="MFS general substrate transporter"/>
    <property type="match status" value="1"/>
</dbReference>
<dbReference type="InterPro" id="IPR018456">
    <property type="entry name" value="PTR2_symporter_CS"/>
</dbReference>
<evidence type="ECO:0000256" key="2">
    <source>
        <dbReference type="ARBA" id="ARBA00005982"/>
    </source>
</evidence>
<dbReference type="GO" id="GO:0005886">
    <property type="term" value="C:plasma membrane"/>
    <property type="evidence" value="ECO:0007669"/>
    <property type="project" value="UniProtKB-ARBA"/>
</dbReference>
<feature type="transmembrane region" description="Helical" evidence="9">
    <location>
        <begin position="366"/>
        <end position="387"/>
    </location>
</feature>
<evidence type="ECO:0000256" key="4">
    <source>
        <dbReference type="ARBA" id="ARBA00022692"/>
    </source>
</evidence>
<dbReference type="GO" id="GO:0071916">
    <property type="term" value="F:dipeptide transmembrane transporter activity"/>
    <property type="evidence" value="ECO:0007669"/>
    <property type="project" value="UniProtKB-ARBA"/>
</dbReference>
<feature type="transmembrane region" description="Helical" evidence="9">
    <location>
        <begin position="509"/>
        <end position="528"/>
    </location>
</feature>
<keyword evidence="5 9" id="KW-1133">Transmembrane helix</keyword>
<dbReference type="AlphaFoldDB" id="A0A9P6X2D1"/>
<feature type="transmembrane region" description="Helical" evidence="9">
    <location>
        <begin position="218"/>
        <end position="236"/>
    </location>
</feature>
<dbReference type="Gene3D" id="1.20.1250.20">
    <property type="entry name" value="MFS general substrate transporter like domains"/>
    <property type="match status" value="1"/>
</dbReference>
<feature type="transmembrane region" description="Helical" evidence="9">
    <location>
        <begin position="130"/>
        <end position="153"/>
    </location>
</feature>
<comment type="caution">
    <text evidence="10">The sequence shown here is derived from an EMBL/GenBank/DDBJ whole genome shotgun (WGS) entry which is preliminary data.</text>
</comment>
<sequence length="566" mass="63565">MKEEKESSIVERHQKSNPDFHETSIEHYPEPTAEDWKNLPEVSDSIPKAAFLVILIEFCERFTYYGLSGPFQNYIQNPAPASYPAQLPGAMGRGQQTATALTTFFQFWCYITPVLGAIIADQFWGKYKTILVFSCIYFVGLLILTLTSLPQAIASNAAFPGYIVAIIIIGLATGGIKSNVSPLVAEQYRSKSAYVKTTQNGKRVIVTPQATYQKIFNFFYWGINIGSLSAIATTELEKNVGFWPAFLLPTLMFIPCIIVVVLGRQQYVQNPPRGSVFIEAGRLFWFSFKVKGGLEACKPSRLVRENPEFAEKATWDDVFVDELRRALKACVIFCWYPIYWLCYSQMTNNLVSMAGTMLTGSVPNDIMQNIDPIALIIIIPIMDSFIYPGLRRIGLPMRPIARITLGFFFASAAMGYTAGIQSMVYKAPPYYDHPNGRQNWISAAYLIPSYVLIAISEIFASITGMEYAFKKAPQSMKSIVMALFLITNCFASILAFALVSVTVDPKLEWMYTGISAAMFFCTILFYICHHKADDVDVEEDAITRDNHTGLKTDEEVIVEYEAEKNH</sequence>
<evidence type="ECO:0000256" key="1">
    <source>
        <dbReference type="ARBA" id="ARBA00004141"/>
    </source>
</evidence>
<dbReference type="FunFam" id="1.20.1250.20:FF:000085">
    <property type="entry name" value="MFS peptide transporter Ptr2"/>
    <property type="match status" value="1"/>
</dbReference>
<dbReference type="PANTHER" id="PTHR11654">
    <property type="entry name" value="OLIGOPEPTIDE TRANSPORTER-RELATED"/>
    <property type="match status" value="1"/>
</dbReference>
<feature type="transmembrane region" description="Helical" evidence="9">
    <location>
        <begin position="480"/>
        <end position="503"/>
    </location>
</feature>
<gene>
    <name evidence="10" type="ORF">G6F64_009728</name>
</gene>
<accession>A0A9P6X2D1</accession>